<evidence type="ECO:0000313" key="10">
    <source>
        <dbReference type="Proteomes" id="UP000323594"/>
    </source>
</evidence>
<feature type="transmembrane region" description="Helical" evidence="6">
    <location>
        <begin position="105"/>
        <end position="127"/>
    </location>
</feature>
<dbReference type="EMBL" id="CP042817">
    <property type="protein sequence ID" value="QEJ97138.1"/>
    <property type="molecule type" value="Genomic_DNA"/>
</dbReference>
<evidence type="ECO:0000256" key="3">
    <source>
        <dbReference type="ARBA" id="ARBA00022692"/>
    </source>
</evidence>
<keyword evidence="4 6" id="KW-1133">Transmembrane helix</keyword>
<sequence length="345" mass="37344">MKRFLTSVVAFAVGLAVISILILCTAQNPLSTLASFFLKPFYSQWYFGNMLNKMGLLLCASIGAIFALKTGNFNLGGEGQIYIAGLLTAVLLKSSRFSFSLPQFVLVFFIAGLAAGVFGMFCGLLKIRFGISELLSSFLLSAASLPIIDYLIIGPVRDTSGNLLATAPIEKEFFLTQLLPPSYLNGSFVFSIVLCIAVAIFFSRTSAGYRLQTGGKAPEFAFFSGFSVYAPSLWGMFASAFFHGLVGFFAVTGTWHLCHLGFSAGIGWAALAIALIARLNVYALIPASFLYAWVESASDTAVMSGTMQFNTAIFLQASIFLLISAEFFTRKKFPREPKPESGVRI</sequence>
<organism evidence="7 9">
    <name type="scientific">Treponema phagedenis</name>
    <dbReference type="NCBI Taxonomy" id="162"/>
    <lineage>
        <taxon>Bacteria</taxon>
        <taxon>Pseudomonadati</taxon>
        <taxon>Spirochaetota</taxon>
        <taxon>Spirochaetia</taxon>
        <taxon>Spirochaetales</taxon>
        <taxon>Treponemataceae</taxon>
        <taxon>Treponema</taxon>
    </lineage>
</organism>
<feature type="transmembrane region" description="Helical" evidence="6">
    <location>
        <begin position="183"/>
        <end position="205"/>
    </location>
</feature>
<dbReference type="GO" id="GO:0022857">
    <property type="term" value="F:transmembrane transporter activity"/>
    <property type="evidence" value="ECO:0007669"/>
    <property type="project" value="InterPro"/>
</dbReference>
<dbReference type="CDD" id="cd06580">
    <property type="entry name" value="TM_PBP1_transp_TpRbsC_like"/>
    <property type="match status" value="1"/>
</dbReference>
<dbReference type="Proteomes" id="UP000323594">
    <property type="component" value="Chromosome"/>
</dbReference>
<feature type="transmembrane region" description="Helical" evidence="6">
    <location>
        <begin position="217"/>
        <end position="234"/>
    </location>
</feature>
<keyword evidence="3 6" id="KW-0812">Transmembrane</keyword>
<dbReference type="PANTHER" id="PTHR47089:SF1">
    <property type="entry name" value="GUANOSINE ABC TRANSPORTER PERMEASE PROTEIN NUPP"/>
    <property type="match status" value="1"/>
</dbReference>
<evidence type="ECO:0000256" key="2">
    <source>
        <dbReference type="ARBA" id="ARBA00022475"/>
    </source>
</evidence>
<dbReference type="InterPro" id="IPR001851">
    <property type="entry name" value="ABC_transp_permease"/>
</dbReference>
<keyword evidence="2" id="KW-1003">Cell membrane</keyword>
<name>A0A0B7GY48_TREPH</name>
<evidence type="ECO:0000313" key="9">
    <source>
        <dbReference type="Proteomes" id="UP000042527"/>
    </source>
</evidence>
<dbReference type="RefSeq" id="WP_024752965.1">
    <property type="nucleotide sequence ID" value="NZ_CDNC01000034.1"/>
</dbReference>
<evidence type="ECO:0000256" key="4">
    <source>
        <dbReference type="ARBA" id="ARBA00022989"/>
    </source>
</evidence>
<keyword evidence="5 6" id="KW-0472">Membrane</keyword>
<keyword evidence="9" id="KW-1185">Reference proteome</keyword>
<dbReference type="PANTHER" id="PTHR47089">
    <property type="entry name" value="ABC TRANSPORTER, PERMEASE PROTEIN"/>
    <property type="match status" value="1"/>
</dbReference>
<feature type="transmembrane region" description="Helical" evidence="6">
    <location>
        <begin position="240"/>
        <end position="258"/>
    </location>
</feature>
<feature type="transmembrane region" description="Helical" evidence="6">
    <location>
        <begin position="80"/>
        <end position="99"/>
    </location>
</feature>
<dbReference type="Pfam" id="PF02653">
    <property type="entry name" value="BPD_transp_2"/>
    <property type="match status" value="1"/>
</dbReference>
<feature type="transmembrane region" description="Helical" evidence="6">
    <location>
        <begin position="306"/>
        <end position="328"/>
    </location>
</feature>
<evidence type="ECO:0000256" key="1">
    <source>
        <dbReference type="ARBA" id="ARBA00004651"/>
    </source>
</evidence>
<dbReference type="Proteomes" id="UP000042527">
    <property type="component" value="Unassembled WGS sequence"/>
</dbReference>
<reference evidence="7" key="1">
    <citation type="submission" date="2015-01" db="EMBL/GenBank/DDBJ databases">
        <authorList>
            <person name="Xiang T."/>
            <person name="Song Y."/>
            <person name="Huang L."/>
            <person name="Wang B."/>
            <person name="Wu P."/>
        </authorList>
    </citation>
    <scope>NUCLEOTIDE SEQUENCE [LARGE SCALE GENOMIC DNA]</scope>
    <source>
        <strain evidence="7">V1</strain>
    </source>
</reference>
<dbReference type="AlphaFoldDB" id="A0A0B7GY48"/>
<evidence type="ECO:0000256" key="6">
    <source>
        <dbReference type="SAM" id="Phobius"/>
    </source>
</evidence>
<evidence type="ECO:0000313" key="7">
    <source>
        <dbReference type="EMBL" id="CEM62507.1"/>
    </source>
</evidence>
<protein>
    <submittedName>
        <fullName evidence="8">ABC transporter permease</fullName>
    </submittedName>
    <submittedName>
        <fullName evidence="7">Branched-chain amino acid ABC transporter, permease protein</fullName>
    </submittedName>
</protein>
<gene>
    <name evidence="8" type="ORF">FUT82_03485</name>
    <name evidence="7" type="ORF">TPHV1_40010</name>
</gene>
<comment type="subcellular location">
    <subcellularLocation>
        <location evidence="1">Cell membrane</location>
        <topology evidence="1">Multi-pass membrane protein</topology>
    </subcellularLocation>
</comment>
<reference evidence="8 10" key="3">
    <citation type="submission" date="2019-08" db="EMBL/GenBank/DDBJ databases">
        <authorList>
            <person name="Kuhnert P."/>
        </authorList>
    </citation>
    <scope>NUCLEOTIDE SEQUENCE [LARGE SCALE GENOMIC DNA]</scope>
    <source>
        <strain evidence="8 10">B36.5</strain>
    </source>
</reference>
<accession>A0A0B7GY48</accession>
<evidence type="ECO:0000256" key="5">
    <source>
        <dbReference type="ARBA" id="ARBA00023136"/>
    </source>
</evidence>
<feature type="transmembrane region" description="Helical" evidence="6">
    <location>
        <begin position="134"/>
        <end position="153"/>
    </location>
</feature>
<dbReference type="OrthoDB" id="350196at2"/>
<dbReference type="GO" id="GO:0005886">
    <property type="term" value="C:plasma membrane"/>
    <property type="evidence" value="ECO:0007669"/>
    <property type="project" value="UniProtKB-SubCell"/>
</dbReference>
<proteinExistence type="predicted"/>
<dbReference type="GeneID" id="57752004"/>
<feature type="transmembrane region" description="Helical" evidence="6">
    <location>
        <begin position="50"/>
        <end position="68"/>
    </location>
</feature>
<dbReference type="EMBL" id="CDNC01000034">
    <property type="protein sequence ID" value="CEM62507.1"/>
    <property type="molecule type" value="Genomic_DNA"/>
</dbReference>
<reference evidence="9" key="2">
    <citation type="submission" date="2015-01" db="EMBL/GenBank/DDBJ databases">
        <authorList>
            <person name="Manzoor Shahid"/>
            <person name="Zubair Saima"/>
        </authorList>
    </citation>
    <scope>NUCLEOTIDE SEQUENCE [LARGE SCALE GENOMIC DNA]</scope>
    <source>
        <strain evidence="9">V1</strain>
    </source>
</reference>
<evidence type="ECO:0000313" key="8">
    <source>
        <dbReference type="EMBL" id="QEJ97138.1"/>
    </source>
</evidence>
<feature type="transmembrane region" description="Helical" evidence="6">
    <location>
        <begin position="270"/>
        <end position="294"/>
    </location>
</feature>